<reference evidence="5 6" key="1">
    <citation type="journal article" date="2017" name="Mol. Ecol.">
        <title>Comparative and population genomic landscape of Phellinus noxius: A hypervariable fungus causing root rot in trees.</title>
        <authorList>
            <person name="Chung C.L."/>
            <person name="Lee T.J."/>
            <person name="Akiba M."/>
            <person name="Lee H.H."/>
            <person name="Kuo T.H."/>
            <person name="Liu D."/>
            <person name="Ke H.M."/>
            <person name="Yokoi T."/>
            <person name="Roa M.B."/>
            <person name="Lu M.J."/>
            <person name="Chang Y.Y."/>
            <person name="Ann P.J."/>
            <person name="Tsai J.N."/>
            <person name="Chen C.Y."/>
            <person name="Tzean S.S."/>
            <person name="Ota Y."/>
            <person name="Hattori T."/>
            <person name="Sahashi N."/>
            <person name="Liou R.F."/>
            <person name="Kikuchi T."/>
            <person name="Tsai I.J."/>
        </authorList>
    </citation>
    <scope>NUCLEOTIDE SEQUENCE [LARGE SCALE GENOMIC DNA]</scope>
    <source>
        <strain evidence="5 6">FFPRI411160</strain>
    </source>
</reference>
<keyword evidence="2" id="KW-0812">Transmembrane</keyword>
<dbReference type="PANTHER" id="PTHR31987:SF1">
    <property type="entry name" value="GLUTAMINASE A"/>
    <property type="match status" value="1"/>
</dbReference>
<dbReference type="InterPro" id="IPR033433">
    <property type="entry name" value="GtaA_N"/>
</dbReference>
<protein>
    <recommendedName>
        <fullName evidence="7">DUF1793-domain-containing protein</fullName>
    </recommendedName>
</protein>
<feature type="region of interest" description="Disordered" evidence="1">
    <location>
        <begin position="752"/>
        <end position="840"/>
    </location>
</feature>
<feature type="transmembrane region" description="Helical" evidence="2">
    <location>
        <begin position="693"/>
        <end position="715"/>
    </location>
</feature>
<dbReference type="Proteomes" id="UP000217199">
    <property type="component" value="Unassembled WGS sequence"/>
</dbReference>
<dbReference type="AlphaFoldDB" id="A0A286U6V8"/>
<dbReference type="STRING" id="2282107.A0A286U6V8"/>
<dbReference type="InterPro" id="IPR052743">
    <property type="entry name" value="Glutaminase_GtaA"/>
</dbReference>
<evidence type="ECO:0008006" key="7">
    <source>
        <dbReference type="Google" id="ProtNLM"/>
    </source>
</evidence>
<evidence type="ECO:0000256" key="1">
    <source>
        <dbReference type="SAM" id="MobiDB-lite"/>
    </source>
</evidence>
<feature type="compositionally biased region" description="Polar residues" evidence="1">
    <location>
        <begin position="818"/>
        <end position="830"/>
    </location>
</feature>
<keyword evidence="2" id="KW-0472">Membrane</keyword>
<dbReference type="PANTHER" id="PTHR31987">
    <property type="entry name" value="GLUTAMINASE A-RELATED"/>
    <property type="match status" value="1"/>
</dbReference>
<gene>
    <name evidence="5" type="ORF">PNOK_0903000</name>
</gene>
<feature type="domain" description="Glutaminase A central" evidence="3">
    <location>
        <begin position="340"/>
        <end position="535"/>
    </location>
</feature>
<feature type="domain" description="Glutaminase A central" evidence="3">
    <location>
        <begin position="537"/>
        <end position="662"/>
    </location>
</feature>
<evidence type="ECO:0000313" key="6">
    <source>
        <dbReference type="Proteomes" id="UP000217199"/>
    </source>
</evidence>
<comment type="caution">
    <text evidence="5">The sequence shown here is derived from an EMBL/GenBank/DDBJ whole genome shotgun (WGS) entry which is preliminary data.</text>
</comment>
<accession>A0A286U6V8</accession>
<dbReference type="Pfam" id="PF16335">
    <property type="entry name" value="GtaA_6_Hairpin"/>
    <property type="match status" value="2"/>
</dbReference>
<evidence type="ECO:0000313" key="5">
    <source>
        <dbReference type="EMBL" id="PAV15269.1"/>
    </source>
</evidence>
<evidence type="ECO:0000256" key="2">
    <source>
        <dbReference type="SAM" id="Phobius"/>
    </source>
</evidence>
<dbReference type="InterPro" id="IPR032514">
    <property type="entry name" value="GtaA_central"/>
</dbReference>
<name>A0A286U6V8_9AGAM</name>
<keyword evidence="2" id="KW-1133">Transmembrane helix</keyword>
<dbReference type="OrthoDB" id="3918848at2759"/>
<dbReference type="InParanoid" id="A0A286U6V8"/>
<organism evidence="5 6">
    <name type="scientific">Pyrrhoderma noxium</name>
    <dbReference type="NCBI Taxonomy" id="2282107"/>
    <lineage>
        <taxon>Eukaryota</taxon>
        <taxon>Fungi</taxon>
        <taxon>Dikarya</taxon>
        <taxon>Basidiomycota</taxon>
        <taxon>Agaricomycotina</taxon>
        <taxon>Agaricomycetes</taxon>
        <taxon>Hymenochaetales</taxon>
        <taxon>Hymenochaetaceae</taxon>
        <taxon>Pyrrhoderma</taxon>
    </lineage>
</organism>
<sequence length="860" mass="93975">MSASDLTIGQFCRTAYPTESTTISRQSSHPGREEAWVEKVNNLRSQSGQVNELWPHIWDEAAGNMGWNAGIRVDGQPYKLLGASGIANYTAAIQKSGLFTPTRTSFLLTAGTVDVNMTLLSPIETHDLTRLSMPFTYLYLSAKSNDNNTHEIHFYSDMTSDWFARGQPFLGDWAPENISEFVSLRLQLASEGKYQEVQNTPQDIVLYHSMQKRSGLSWEINTVGDLRSAFVNGTGLQNRTDSNFNVVTGATEGLAISVDIGTIQPGTESNPVVYTIGVVRDPVIQYTNGNNELEERRAYYWANFTSINDVVKDALDHFDDALAASIELDNKLLVVANSISTEYAGLISLVTRQAMSAIEYTINIKENDNDVSDIKAFMKNTGNVGSEQANTADVIYSAMPIYLYLNPEIIGYLLSPLLDAQSSSQYTNDYAAIGLGGPFPNATGNPQGHNEGIEQSANMIILTLVHAQASGNGNLINKYYDLLSKWGDYLLDNTLSPADQTTSSSDNIGRTNQTNLVLKGIIGIRAMSQISFLTASNRIVLTYGGFDSGLIYNLYADKLLGLNVVNDSVYALQTSFYASRLSQQQYGVPLDASNPSLSRIDWILFAASTTTDTQVRDNMIHQVYTYATSNSDSKPFPLIYNPSSGKTVTGINSPAQGAIFAPLALTVNKSTVILPPDSNSKEGAIERHLSTGAVVGGIVGGVAVVAIFIACFIFYCRRQRKGSVSEDSQSTGYNGNRELPIPWFNSSHGFTNSNTELSSPELRNMSQVSRNRDHSDIVPIPFRLPASSSSSTMQNSTPRNKAANPKSASQCTIEPRSNAESSADTRQSSPGGEAWREEVNNLRMEIERLREESAPPSYQS</sequence>
<evidence type="ECO:0000259" key="4">
    <source>
        <dbReference type="Pfam" id="PF17168"/>
    </source>
</evidence>
<proteinExistence type="predicted"/>
<evidence type="ECO:0000259" key="3">
    <source>
        <dbReference type="Pfam" id="PF16335"/>
    </source>
</evidence>
<keyword evidence="6" id="KW-1185">Reference proteome</keyword>
<dbReference type="Pfam" id="PF17168">
    <property type="entry name" value="DUF5127"/>
    <property type="match status" value="1"/>
</dbReference>
<dbReference type="EMBL" id="NBII01000010">
    <property type="protein sequence ID" value="PAV15269.1"/>
    <property type="molecule type" value="Genomic_DNA"/>
</dbReference>
<feature type="domain" description="Glutaminase A N-terminal" evidence="4">
    <location>
        <begin position="102"/>
        <end position="332"/>
    </location>
</feature>